<dbReference type="PANTHER" id="PTHR33353">
    <property type="entry name" value="PUTATIVE (AFU_ORTHOLOGUE AFUA_1G12560)-RELATED"/>
    <property type="match status" value="1"/>
</dbReference>
<comment type="subcellular location">
    <subcellularLocation>
        <location evidence="2 15">Secreted</location>
    </subcellularLocation>
</comment>
<evidence type="ECO:0000259" key="17">
    <source>
        <dbReference type="Pfam" id="PF03443"/>
    </source>
</evidence>
<dbReference type="Proteomes" id="UP000813461">
    <property type="component" value="Unassembled WGS sequence"/>
</dbReference>
<dbReference type="GO" id="GO:0005576">
    <property type="term" value="C:extracellular region"/>
    <property type="evidence" value="ECO:0007669"/>
    <property type="project" value="UniProtKB-SubCell"/>
</dbReference>
<evidence type="ECO:0000256" key="12">
    <source>
        <dbReference type="ARBA" id="ARBA00023326"/>
    </source>
</evidence>
<evidence type="ECO:0000256" key="8">
    <source>
        <dbReference type="ARBA" id="ARBA00023008"/>
    </source>
</evidence>
<evidence type="ECO:0000256" key="15">
    <source>
        <dbReference type="RuleBase" id="RU368122"/>
    </source>
</evidence>
<comment type="function">
    <text evidence="15">Lytic polysaccharide monooxygenase (LMPO) that depolymerizes crystalline and amorphous polysaccharides via the oxidation of scissile alpha- or beta-(1-4)-glycosidic bonds, yielding C1 and/or C4 oxidation products. Catalysis by LPMOs requires the reduction of the active-site copper from Cu(II) to Cu(I) by a reducing agent and H(2)O(2) or O(2) as a cosubstrate.</text>
</comment>
<evidence type="ECO:0000256" key="10">
    <source>
        <dbReference type="ARBA" id="ARBA00023157"/>
    </source>
</evidence>
<comment type="catalytic activity">
    <reaction evidence="14 15">
        <text>[(1-&gt;4)-beta-D-glucosyl]n+m + reduced acceptor + O2 = 4-dehydro-beta-D-glucosyl-[(1-&gt;4)-beta-D-glucosyl]n-1 + [(1-&gt;4)-beta-D-glucosyl]m + acceptor + H2O.</text>
        <dbReference type="EC" id="1.14.99.56"/>
    </reaction>
</comment>
<dbReference type="AlphaFoldDB" id="A0A8K0VTU4"/>
<evidence type="ECO:0000256" key="13">
    <source>
        <dbReference type="ARBA" id="ARBA00044502"/>
    </source>
</evidence>
<dbReference type="Pfam" id="PF03443">
    <property type="entry name" value="AA9"/>
    <property type="match status" value="1"/>
</dbReference>
<keyword evidence="3 15" id="KW-0964">Secreted</keyword>
<dbReference type="OrthoDB" id="5558646at2759"/>
<feature type="chain" id="PRO_5035452788" description="AA9 family lytic polysaccharide monooxygenase" evidence="16">
    <location>
        <begin position="19"/>
        <end position="232"/>
    </location>
</feature>
<keyword evidence="12 15" id="KW-0624">Polysaccharide degradation</keyword>
<evidence type="ECO:0000256" key="3">
    <source>
        <dbReference type="ARBA" id="ARBA00022525"/>
    </source>
</evidence>
<organism evidence="18 19">
    <name type="scientific">Paraphoma chrysanthemicola</name>
    <dbReference type="NCBI Taxonomy" id="798071"/>
    <lineage>
        <taxon>Eukaryota</taxon>
        <taxon>Fungi</taxon>
        <taxon>Dikarya</taxon>
        <taxon>Ascomycota</taxon>
        <taxon>Pezizomycotina</taxon>
        <taxon>Dothideomycetes</taxon>
        <taxon>Pleosporomycetidae</taxon>
        <taxon>Pleosporales</taxon>
        <taxon>Pleosporineae</taxon>
        <taxon>Phaeosphaeriaceae</taxon>
        <taxon>Paraphoma</taxon>
    </lineage>
</organism>
<evidence type="ECO:0000256" key="14">
    <source>
        <dbReference type="ARBA" id="ARBA00045077"/>
    </source>
</evidence>
<evidence type="ECO:0000256" key="5">
    <source>
        <dbReference type="ARBA" id="ARBA00022729"/>
    </source>
</evidence>
<feature type="domain" description="Auxiliary Activity family 9 catalytic" evidence="17">
    <location>
        <begin position="38"/>
        <end position="221"/>
    </location>
</feature>
<dbReference type="GO" id="GO:0008810">
    <property type="term" value="F:cellulase activity"/>
    <property type="evidence" value="ECO:0007669"/>
    <property type="project" value="UniProtKB-UniRule"/>
</dbReference>
<dbReference type="EC" id="1.14.99.56" evidence="15"/>
<evidence type="ECO:0000256" key="4">
    <source>
        <dbReference type="ARBA" id="ARBA00022723"/>
    </source>
</evidence>
<name>A0A8K0VTU4_9PLEO</name>
<dbReference type="GO" id="GO:0004497">
    <property type="term" value="F:monooxygenase activity"/>
    <property type="evidence" value="ECO:0007669"/>
    <property type="project" value="UniProtKB-KW"/>
</dbReference>
<gene>
    <name evidence="18" type="ORF">FB567DRAFT_553814</name>
</gene>
<keyword evidence="19" id="KW-1185">Reference proteome</keyword>
<evidence type="ECO:0000313" key="19">
    <source>
        <dbReference type="Proteomes" id="UP000813461"/>
    </source>
</evidence>
<dbReference type="EMBL" id="JAGMVJ010000022">
    <property type="protein sequence ID" value="KAH7073187.1"/>
    <property type="molecule type" value="Genomic_DNA"/>
</dbReference>
<dbReference type="PANTHER" id="PTHR33353:SF18">
    <property type="entry name" value="ENDOGLUCANASE II"/>
    <property type="match status" value="1"/>
</dbReference>
<dbReference type="InterPro" id="IPR005103">
    <property type="entry name" value="AA9_LPMO"/>
</dbReference>
<keyword evidence="18" id="KW-0378">Hydrolase</keyword>
<dbReference type="Gene3D" id="2.70.50.70">
    <property type="match status" value="1"/>
</dbReference>
<accession>A0A8K0VTU4</accession>
<dbReference type="GO" id="GO:0046872">
    <property type="term" value="F:metal ion binding"/>
    <property type="evidence" value="ECO:0007669"/>
    <property type="project" value="UniProtKB-KW"/>
</dbReference>
<keyword evidence="7" id="KW-0560">Oxidoreductase</keyword>
<evidence type="ECO:0000256" key="11">
    <source>
        <dbReference type="ARBA" id="ARBA00023277"/>
    </source>
</evidence>
<feature type="signal peptide" evidence="16">
    <location>
        <begin position="1"/>
        <end position="18"/>
    </location>
</feature>
<sequence length="232" mass="24375">MKFSTPLILAAAASSVSAHTIFLSVNDGKVGDGVRVPSYDGPINDVSSNDIVCNGGPNPTQKTSTVITLQAGSTAKLTWRHTLTSGPSDVIDASHKGPVMAYLKKVTDAKTDTGIGGGWFKIQQDAFDGTKWGVDRLIANQGVQTVTIPKCIAPGQYLLRGELIALHSASSSMGAQFYMECAQINIIGGEASKTPATVSFPGAYKQNDVGIIYNLYNGQKKYTAPGPAVFSC</sequence>
<keyword evidence="8" id="KW-0186">Copper</keyword>
<comment type="domain">
    <text evidence="15">Has a modular structure: an endo-beta-1,4-glucanase catalytic module at the N-terminus, a linker rich in serines and threonines, and a C-terminal carbohydrate-binding module (CBM).</text>
</comment>
<keyword evidence="9" id="KW-0503">Monooxygenase</keyword>
<evidence type="ECO:0000256" key="16">
    <source>
        <dbReference type="SAM" id="SignalP"/>
    </source>
</evidence>
<evidence type="ECO:0000256" key="1">
    <source>
        <dbReference type="ARBA" id="ARBA00001973"/>
    </source>
</evidence>
<keyword evidence="10 15" id="KW-1015">Disulfide bond</keyword>
<dbReference type="GO" id="GO:0030248">
    <property type="term" value="F:cellulose binding"/>
    <property type="evidence" value="ECO:0007669"/>
    <property type="project" value="UniProtKB-UniRule"/>
</dbReference>
<comment type="similarity">
    <text evidence="13">Belongs to the polysaccharide monooxygenase AA9 family.</text>
</comment>
<dbReference type="GO" id="GO:0030245">
    <property type="term" value="P:cellulose catabolic process"/>
    <property type="evidence" value="ECO:0007669"/>
    <property type="project" value="UniProtKB-UniRule"/>
</dbReference>
<comment type="cofactor">
    <cofactor evidence="1">
        <name>Cu(2+)</name>
        <dbReference type="ChEBI" id="CHEBI:29036"/>
    </cofactor>
</comment>
<evidence type="ECO:0000256" key="6">
    <source>
        <dbReference type="ARBA" id="ARBA00023001"/>
    </source>
</evidence>
<reference evidence="18" key="1">
    <citation type="journal article" date="2021" name="Nat. Commun.">
        <title>Genetic determinants of endophytism in the Arabidopsis root mycobiome.</title>
        <authorList>
            <person name="Mesny F."/>
            <person name="Miyauchi S."/>
            <person name="Thiergart T."/>
            <person name="Pickel B."/>
            <person name="Atanasova L."/>
            <person name="Karlsson M."/>
            <person name="Huettel B."/>
            <person name="Barry K.W."/>
            <person name="Haridas S."/>
            <person name="Chen C."/>
            <person name="Bauer D."/>
            <person name="Andreopoulos W."/>
            <person name="Pangilinan J."/>
            <person name="LaButti K."/>
            <person name="Riley R."/>
            <person name="Lipzen A."/>
            <person name="Clum A."/>
            <person name="Drula E."/>
            <person name="Henrissat B."/>
            <person name="Kohler A."/>
            <person name="Grigoriev I.V."/>
            <person name="Martin F.M."/>
            <person name="Hacquard S."/>
        </authorList>
    </citation>
    <scope>NUCLEOTIDE SEQUENCE</scope>
    <source>
        <strain evidence="18">MPI-SDFR-AT-0120</strain>
    </source>
</reference>
<keyword evidence="6 15" id="KW-0136">Cellulose degradation</keyword>
<evidence type="ECO:0000256" key="7">
    <source>
        <dbReference type="ARBA" id="ARBA00023002"/>
    </source>
</evidence>
<keyword evidence="5 16" id="KW-0732">Signal</keyword>
<evidence type="ECO:0000256" key="2">
    <source>
        <dbReference type="ARBA" id="ARBA00004613"/>
    </source>
</evidence>
<evidence type="ECO:0000256" key="9">
    <source>
        <dbReference type="ARBA" id="ARBA00023033"/>
    </source>
</evidence>
<dbReference type="InterPro" id="IPR049892">
    <property type="entry name" value="AA9"/>
</dbReference>
<keyword evidence="11 15" id="KW-0119">Carbohydrate metabolism</keyword>
<evidence type="ECO:0000313" key="18">
    <source>
        <dbReference type="EMBL" id="KAH7073187.1"/>
    </source>
</evidence>
<keyword evidence="4" id="KW-0479">Metal-binding</keyword>
<protein>
    <recommendedName>
        <fullName evidence="15">AA9 family lytic polysaccharide monooxygenase</fullName>
        <ecNumber evidence="15">1.14.99.56</ecNumber>
    </recommendedName>
    <alternativeName>
        <fullName evidence="15">Endo-beta-1,4-glucanase</fullName>
    </alternativeName>
    <alternativeName>
        <fullName evidence="15">Glycosyl hydrolase 61 family protein</fullName>
    </alternativeName>
</protein>
<proteinExistence type="inferred from homology"/>
<dbReference type="CDD" id="cd21175">
    <property type="entry name" value="LPMO_AA9"/>
    <property type="match status" value="1"/>
</dbReference>
<comment type="caution">
    <text evidence="18">The sequence shown here is derived from an EMBL/GenBank/DDBJ whole genome shotgun (WGS) entry which is preliminary data.</text>
</comment>